<comment type="caution">
    <text evidence="2">The sequence shown here is derived from an EMBL/GenBank/DDBJ whole genome shotgun (WGS) entry which is preliminary data.</text>
</comment>
<protein>
    <submittedName>
        <fullName evidence="2">Uncharacterized protein</fullName>
    </submittedName>
</protein>
<sequence>MLSSAETTGLCPFSSHSFALVTCSFFRPLPPHPASNPVSNSAPASLRHEAFQWLPDGFFCPHHDRPPADAVSCQHYRLASPGLELERLPTRAWRCQTPDGQTAACSRCPALPRAPETRFPRAHTDEVRCCRSAATQPRPRPRPRPQTRPRPRPRPRPQPKPQPWTIGPVPVPRGCGTPSHASSCVSTDRRRTDTPGVRRCGRRSAS</sequence>
<gene>
    <name evidence="2" type="ORF">PXEA_LOCUS20023</name>
</gene>
<name>A0A3S5ADM0_9PLAT</name>
<feature type="region of interest" description="Disordered" evidence="1">
    <location>
        <begin position="125"/>
        <end position="206"/>
    </location>
</feature>
<keyword evidence="3" id="KW-1185">Reference proteome</keyword>
<feature type="compositionally biased region" description="Basic residues" evidence="1">
    <location>
        <begin position="139"/>
        <end position="157"/>
    </location>
</feature>
<dbReference type="Proteomes" id="UP000784294">
    <property type="component" value="Unassembled WGS sequence"/>
</dbReference>
<evidence type="ECO:0000256" key="1">
    <source>
        <dbReference type="SAM" id="MobiDB-lite"/>
    </source>
</evidence>
<evidence type="ECO:0000313" key="3">
    <source>
        <dbReference type="Proteomes" id="UP000784294"/>
    </source>
</evidence>
<proteinExistence type="predicted"/>
<reference evidence="2" key="1">
    <citation type="submission" date="2018-11" db="EMBL/GenBank/DDBJ databases">
        <authorList>
            <consortium name="Pathogen Informatics"/>
        </authorList>
    </citation>
    <scope>NUCLEOTIDE SEQUENCE</scope>
</reference>
<accession>A0A3S5ADM0</accession>
<dbReference type="EMBL" id="CAAALY010081271">
    <property type="protein sequence ID" value="VEL26583.1"/>
    <property type="molecule type" value="Genomic_DNA"/>
</dbReference>
<feature type="non-terminal residue" evidence="2">
    <location>
        <position position="206"/>
    </location>
</feature>
<evidence type="ECO:0000313" key="2">
    <source>
        <dbReference type="EMBL" id="VEL26583.1"/>
    </source>
</evidence>
<organism evidence="2 3">
    <name type="scientific">Protopolystoma xenopodis</name>
    <dbReference type="NCBI Taxonomy" id="117903"/>
    <lineage>
        <taxon>Eukaryota</taxon>
        <taxon>Metazoa</taxon>
        <taxon>Spiralia</taxon>
        <taxon>Lophotrochozoa</taxon>
        <taxon>Platyhelminthes</taxon>
        <taxon>Monogenea</taxon>
        <taxon>Polyopisthocotylea</taxon>
        <taxon>Polystomatidea</taxon>
        <taxon>Polystomatidae</taxon>
        <taxon>Protopolystoma</taxon>
    </lineage>
</organism>
<dbReference type="AlphaFoldDB" id="A0A3S5ADM0"/>